<dbReference type="PROSITE" id="PS00101">
    <property type="entry name" value="HEXAPEP_TRANSFERASES"/>
    <property type="match status" value="1"/>
</dbReference>
<dbReference type="Gene3D" id="2.160.10.10">
    <property type="entry name" value="Hexapeptide repeat proteins"/>
    <property type="match status" value="1"/>
</dbReference>
<feature type="site" description="Increases basicity of active site His" evidence="3">
    <location>
        <position position="141"/>
    </location>
</feature>
<organism evidence="6">
    <name type="scientific">candidate division CPR3 bacterium</name>
    <dbReference type="NCBI Taxonomy" id="2268181"/>
    <lineage>
        <taxon>Bacteria</taxon>
        <taxon>Bacteria division CPR3</taxon>
    </lineage>
</organism>
<feature type="binding site" evidence="4">
    <location>
        <position position="73"/>
    </location>
    <ligand>
        <name>substrate</name>
    </ligand>
</feature>
<evidence type="ECO:0000256" key="4">
    <source>
        <dbReference type="PIRSR" id="PIRSR620019-2"/>
    </source>
</evidence>
<dbReference type="NCBIfam" id="TIGR03570">
    <property type="entry name" value="NeuD_NnaD"/>
    <property type="match status" value="1"/>
</dbReference>
<evidence type="ECO:0000313" key="6">
    <source>
        <dbReference type="EMBL" id="HFZ08597.1"/>
    </source>
</evidence>
<dbReference type="Pfam" id="PF17836">
    <property type="entry name" value="PglD_N"/>
    <property type="match status" value="1"/>
</dbReference>
<reference evidence="6" key="1">
    <citation type="journal article" date="2020" name="mSystems">
        <title>Genome- and Community-Level Interaction Insights into Carbon Utilization and Element Cycling Functions of Hydrothermarchaeota in Hydrothermal Sediment.</title>
        <authorList>
            <person name="Zhou Z."/>
            <person name="Liu Y."/>
            <person name="Xu W."/>
            <person name="Pan J."/>
            <person name="Luo Z.H."/>
            <person name="Li M."/>
        </authorList>
    </citation>
    <scope>NUCLEOTIDE SEQUENCE [LARGE SCALE GENOMIC DNA]</scope>
    <source>
        <strain evidence="6">SpSt-757</strain>
    </source>
</reference>
<comment type="caution">
    <text evidence="6">The sequence shown here is derived from an EMBL/GenBank/DDBJ whole genome shotgun (WGS) entry which is preliminary data.</text>
</comment>
<dbReference type="AlphaFoldDB" id="A0A7V3J928"/>
<feature type="active site" description="Proton acceptor" evidence="3">
    <location>
        <position position="140"/>
    </location>
</feature>
<dbReference type="GO" id="GO:0016740">
    <property type="term" value="F:transferase activity"/>
    <property type="evidence" value="ECO:0007669"/>
    <property type="project" value="UniProtKB-KW"/>
</dbReference>
<evidence type="ECO:0000259" key="5">
    <source>
        <dbReference type="Pfam" id="PF17836"/>
    </source>
</evidence>
<dbReference type="SUPFAM" id="SSF51161">
    <property type="entry name" value="Trimeric LpxA-like enzymes"/>
    <property type="match status" value="1"/>
</dbReference>
<dbReference type="InterPro" id="IPR018357">
    <property type="entry name" value="Hexapep_transf_CS"/>
</dbReference>
<keyword evidence="2" id="KW-0677">Repeat</keyword>
<evidence type="ECO:0000256" key="3">
    <source>
        <dbReference type="PIRSR" id="PIRSR620019-1"/>
    </source>
</evidence>
<dbReference type="InterPro" id="IPR050179">
    <property type="entry name" value="Trans_hexapeptide_repeat"/>
</dbReference>
<dbReference type="InterPro" id="IPR041561">
    <property type="entry name" value="PglD_N"/>
</dbReference>
<dbReference type="PANTHER" id="PTHR43300:SF7">
    <property type="entry name" value="UDP-N-ACETYLBACILLOSAMINE N-ACETYLTRANSFERASE"/>
    <property type="match status" value="1"/>
</dbReference>
<accession>A0A7V3J928</accession>
<protein>
    <submittedName>
        <fullName evidence="6">Acetyltransferase</fullName>
    </submittedName>
</protein>
<dbReference type="InterPro" id="IPR011004">
    <property type="entry name" value="Trimer_LpxA-like_sf"/>
</dbReference>
<proteinExistence type="predicted"/>
<dbReference type="CDD" id="cd03360">
    <property type="entry name" value="LbH_AT_putative"/>
    <property type="match status" value="1"/>
</dbReference>
<evidence type="ECO:0000256" key="1">
    <source>
        <dbReference type="ARBA" id="ARBA00022679"/>
    </source>
</evidence>
<name>A0A7V3J928_UNCC3</name>
<feature type="domain" description="PglD N-terminal" evidence="5">
    <location>
        <begin position="6"/>
        <end position="84"/>
    </location>
</feature>
<dbReference type="PANTHER" id="PTHR43300">
    <property type="entry name" value="ACETYLTRANSFERASE"/>
    <property type="match status" value="1"/>
</dbReference>
<sequence>MDKGCKILIFGAGGHGKVVLDILLESGADVLGFLDDEESKVGQEINGFKVLGGWSYLKNNKFSKLTKIALGIGNNNIREKIFRQAKDLGLSVVSAIHPKAIVSRSVKLGEGVAIMPGAIINSSSVLEDGVVVNTGATVDHDCYLERFCQIWPGAHLAGTVRVGEFSYVGTSASIIQNIKIGKNVIIGAGAAVVSDIPDNVTAVGVPARVIKKHA</sequence>
<dbReference type="EMBL" id="DTGG01000019">
    <property type="protein sequence ID" value="HFZ08597.1"/>
    <property type="molecule type" value="Genomic_DNA"/>
</dbReference>
<evidence type="ECO:0000256" key="2">
    <source>
        <dbReference type="ARBA" id="ARBA00022737"/>
    </source>
</evidence>
<dbReference type="InterPro" id="IPR020019">
    <property type="entry name" value="AcTrfase_PglD-like"/>
</dbReference>
<keyword evidence="1 6" id="KW-0808">Transferase</keyword>
<gene>
    <name evidence="6" type="ORF">ENV41_00485</name>
</gene>
<dbReference type="Gene3D" id="3.40.50.20">
    <property type="match status" value="1"/>
</dbReference>